<organism evidence="4">
    <name type="scientific">Methyloraptor flagellatus</name>
    <dbReference type="NCBI Taxonomy" id="3162530"/>
    <lineage>
        <taxon>Bacteria</taxon>
        <taxon>Pseudomonadati</taxon>
        <taxon>Pseudomonadota</taxon>
        <taxon>Alphaproteobacteria</taxon>
        <taxon>Hyphomicrobiales</taxon>
        <taxon>Ancalomicrobiaceae</taxon>
        <taxon>Methyloraptor</taxon>
    </lineage>
</organism>
<dbReference type="Gene3D" id="1.10.10.1100">
    <property type="entry name" value="BFD-like [2Fe-2S]-binding domain"/>
    <property type="match status" value="1"/>
</dbReference>
<dbReference type="InterPro" id="IPR051691">
    <property type="entry name" value="Metab_Enz_Cyan_OpOx_G3PDH"/>
</dbReference>
<gene>
    <name evidence="4" type="ORF">ABS361_11090</name>
</gene>
<dbReference type="KEGG" id="mflg:ABS361_11090"/>
<name>A0AAU7XI81_9HYPH</name>
<reference evidence="4" key="1">
    <citation type="submission" date="2024-06" db="EMBL/GenBank/DDBJ databases">
        <title>Methylostella associata gen. nov., sp. nov., a novel Ancalomicrobiaceae-affiliated facultatively methylotrophic bacteria that feed on methanotrophs of the genus Methylococcus.</title>
        <authorList>
            <person name="Saltykova V."/>
            <person name="Danilova O.V."/>
            <person name="Oshkin I.Y."/>
            <person name="Belova S.E."/>
            <person name="Pimenov N.V."/>
            <person name="Dedysh S.N."/>
        </authorList>
    </citation>
    <scope>NUCLEOTIDE SEQUENCE</scope>
    <source>
        <strain evidence="4">S20</strain>
    </source>
</reference>
<dbReference type="InterPro" id="IPR036188">
    <property type="entry name" value="FAD/NAD-bd_sf"/>
</dbReference>
<evidence type="ECO:0000259" key="3">
    <source>
        <dbReference type="Pfam" id="PF07992"/>
    </source>
</evidence>
<dbReference type="PRINTS" id="PR00411">
    <property type="entry name" value="PNDRDTASEI"/>
</dbReference>
<dbReference type="Pfam" id="PF07992">
    <property type="entry name" value="Pyr_redox_2"/>
    <property type="match status" value="1"/>
</dbReference>
<evidence type="ECO:0000256" key="1">
    <source>
        <dbReference type="ARBA" id="ARBA00023002"/>
    </source>
</evidence>
<dbReference type="InterPro" id="IPR041854">
    <property type="entry name" value="BFD-like_2Fe2S-bd_dom_sf"/>
</dbReference>
<dbReference type="AlphaFoldDB" id="A0AAU7XI81"/>
<dbReference type="SUPFAM" id="SSF51905">
    <property type="entry name" value="FAD/NAD(P)-binding domain"/>
    <property type="match status" value="1"/>
</dbReference>
<dbReference type="Gene3D" id="3.50.50.60">
    <property type="entry name" value="FAD/NAD(P)-binding domain"/>
    <property type="match status" value="3"/>
</dbReference>
<protein>
    <submittedName>
        <fullName evidence="4">FAD-dependent oxidoreductase</fullName>
    </submittedName>
</protein>
<evidence type="ECO:0000259" key="2">
    <source>
        <dbReference type="Pfam" id="PF04324"/>
    </source>
</evidence>
<accession>A0AAU7XI81</accession>
<dbReference type="PRINTS" id="PR00368">
    <property type="entry name" value="FADPNR"/>
</dbReference>
<sequence>MNAHGHSEHGLPAGRNGDDPVIAVVGAGPAGLRAVETLAAAGLRPVLIDEAARPGGQIYRQPPPGAERPAEALYGLEAPKARVLHALVPALGESIDYRPETLVWNIGGDRLDLKTARGFETLDFDRLVLATGAMDRVLPFPGWTLPGVFTLGAAQIALKAQGAAIGRRVALVGAGPLLPLVVHQYLKAGATVVAALDVTPFGAKVAALPGLMNEPATLAKGLWYTARNALAGRRIVSGVRAIRVEGEGRVTSLVWQDAKGREHRVACDAVGASFGLRSECQLADLAGVKLRFEPTTRQWIPERDQSGRTSRPDVYVAGDGAGIGGADAAELQGERAALALLQDLGRPVDAARVARLDARLARQARFRAALERAYPFPAHLLAAVSDDEIVCRCEGVTVGLLRSTATGRDAHEMNRLKALSRIGMGRCQGRVCGQAAAELLAAARGAEVATVGRLRGNPPVKPIPIREAIR</sequence>
<dbReference type="PIRSF" id="PIRSF037495">
    <property type="entry name" value="Opine_OX_OoxA/HcnB"/>
    <property type="match status" value="1"/>
</dbReference>
<dbReference type="EMBL" id="CP158568">
    <property type="protein sequence ID" value="XBY46703.1"/>
    <property type="molecule type" value="Genomic_DNA"/>
</dbReference>
<feature type="domain" description="BFD-like [2Fe-2S]-binding" evidence="2">
    <location>
        <begin position="389"/>
        <end position="441"/>
    </location>
</feature>
<dbReference type="InterPro" id="IPR017224">
    <property type="entry name" value="Opine_Oxase_asu/HCN_bsu"/>
</dbReference>
<dbReference type="Pfam" id="PF04324">
    <property type="entry name" value="Fer2_BFD"/>
    <property type="match status" value="1"/>
</dbReference>
<evidence type="ECO:0000313" key="4">
    <source>
        <dbReference type="EMBL" id="XBY46703.1"/>
    </source>
</evidence>
<dbReference type="InterPro" id="IPR007419">
    <property type="entry name" value="BFD-like_2Fe2S-bd_dom"/>
</dbReference>
<dbReference type="InterPro" id="IPR023753">
    <property type="entry name" value="FAD/NAD-binding_dom"/>
</dbReference>
<keyword evidence="1" id="KW-0560">Oxidoreductase</keyword>
<feature type="domain" description="FAD/NAD(P)-binding" evidence="3">
    <location>
        <begin position="22"/>
        <end position="333"/>
    </location>
</feature>
<dbReference type="PANTHER" id="PTHR42949:SF3">
    <property type="entry name" value="ANAEROBIC GLYCEROL-3-PHOSPHATE DEHYDROGENASE SUBUNIT B"/>
    <property type="match status" value="1"/>
</dbReference>
<proteinExistence type="predicted"/>
<dbReference type="PANTHER" id="PTHR42949">
    <property type="entry name" value="ANAEROBIC GLYCEROL-3-PHOSPHATE DEHYDROGENASE SUBUNIT B"/>
    <property type="match status" value="1"/>
</dbReference>
<dbReference type="GO" id="GO:0016491">
    <property type="term" value="F:oxidoreductase activity"/>
    <property type="evidence" value="ECO:0007669"/>
    <property type="project" value="UniProtKB-KW"/>
</dbReference>